<comment type="subunit">
    <text evidence="2">Monomer.</text>
</comment>
<dbReference type="InterPro" id="IPR011032">
    <property type="entry name" value="GroES-like_sf"/>
</dbReference>
<dbReference type="GO" id="GO:0016651">
    <property type="term" value="F:oxidoreductase activity, acting on NAD(P)H"/>
    <property type="evidence" value="ECO:0007669"/>
    <property type="project" value="InterPro"/>
</dbReference>
<feature type="domain" description="Enoyl reductase (ER)" evidence="6">
    <location>
        <begin position="22"/>
        <end position="306"/>
    </location>
</feature>
<evidence type="ECO:0000313" key="8">
    <source>
        <dbReference type="Proteomes" id="UP000094444"/>
    </source>
</evidence>
<dbReference type="InterPro" id="IPR036291">
    <property type="entry name" value="NAD(P)-bd_dom_sf"/>
</dbReference>
<dbReference type="PANTHER" id="PTHR45348:SF1">
    <property type="entry name" value="TRANS-ENOYL REDUCTASE STHE"/>
    <property type="match status" value="1"/>
</dbReference>
<keyword evidence="8" id="KW-1185">Reference proteome</keyword>
<dbReference type="FunCoup" id="A0A2P5HZA7">
    <property type="interactions" value="239"/>
</dbReference>
<evidence type="ECO:0000256" key="5">
    <source>
        <dbReference type="ARBA" id="ARBA00023002"/>
    </source>
</evidence>
<reference evidence="7" key="1">
    <citation type="submission" date="2017-09" db="EMBL/GenBank/DDBJ databases">
        <title>Polyketide synthases of a Diaporthe helianthi virulent isolate.</title>
        <authorList>
            <person name="Baroncelli R."/>
        </authorList>
    </citation>
    <scope>NUCLEOTIDE SEQUENCE [LARGE SCALE GENOMIC DNA]</scope>
    <source>
        <strain evidence="7">7/96</strain>
    </source>
</reference>
<evidence type="ECO:0000313" key="7">
    <source>
        <dbReference type="EMBL" id="POS75588.1"/>
    </source>
</evidence>
<keyword evidence="3" id="KW-0547">Nucleotide-binding</keyword>
<dbReference type="InParanoid" id="A0A2P5HZA7"/>
<dbReference type="EMBL" id="MAVT02000468">
    <property type="protein sequence ID" value="POS75588.1"/>
    <property type="molecule type" value="Genomic_DNA"/>
</dbReference>
<comment type="similarity">
    <text evidence="1">Belongs to the zinc-containing alcohol dehydrogenase family.</text>
</comment>
<accession>A0A2P5HZA7</accession>
<dbReference type="PANTHER" id="PTHR45348">
    <property type="entry name" value="HYPOTHETICAL OXIDOREDUCTASE (EUROFUNG)"/>
    <property type="match status" value="1"/>
</dbReference>
<keyword evidence="4" id="KW-0521">NADP</keyword>
<dbReference type="SUPFAM" id="SSF51735">
    <property type="entry name" value="NAD(P)-binding Rossmann-fold domains"/>
    <property type="match status" value="1"/>
</dbReference>
<proteinExistence type="inferred from homology"/>
<dbReference type="AlphaFoldDB" id="A0A2P5HZA7"/>
<evidence type="ECO:0000256" key="1">
    <source>
        <dbReference type="ARBA" id="ARBA00008072"/>
    </source>
</evidence>
<comment type="caution">
    <text evidence="7">The sequence shown here is derived from an EMBL/GenBank/DDBJ whole genome shotgun (WGS) entry which is preliminary data.</text>
</comment>
<dbReference type="STRING" id="158607.A0A2P5HZA7"/>
<gene>
    <name evidence="7" type="ORF">DHEL01_v206011</name>
</gene>
<evidence type="ECO:0000259" key="6">
    <source>
        <dbReference type="SMART" id="SM00829"/>
    </source>
</evidence>
<dbReference type="InterPro" id="IPR013154">
    <property type="entry name" value="ADH-like_N"/>
</dbReference>
<dbReference type="Gene3D" id="3.40.50.720">
    <property type="entry name" value="NAD(P)-binding Rossmann-like Domain"/>
    <property type="match status" value="1"/>
</dbReference>
<name>A0A2P5HZA7_DIAHE</name>
<dbReference type="SMART" id="SM00829">
    <property type="entry name" value="PKS_ER"/>
    <property type="match status" value="1"/>
</dbReference>
<evidence type="ECO:0000256" key="4">
    <source>
        <dbReference type="ARBA" id="ARBA00022857"/>
    </source>
</evidence>
<dbReference type="Pfam" id="PF08240">
    <property type="entry name" value="ADH_N"/>
    <property type="match status" value="1"/>
</dbReference>
<evidence type="ECO:0000256" key="3">
    <source>
        <dbReference type="ARBA" id="ARBA00022741"/>
    </source>
</evidence>
<dbReference type="InterPro" id="IPR013149">
    <property type="entry name" value="ADH-like_C"/>
</dbReference>
<organism evidence="7 8">
    <name type="scientific">Diaporthe helianthi</name>
    <dbReference type="NCBI Taxonomy" id="158607"/>
    <lineage>
        <taxon>Eukaryota</taxon>
        <taxon>Fungi</taxon>
        <taxon>Dikarya</taxon>
        <taxon>Ascomycota</taxon>
        <taxon>Pezizomycotina</taxon>
        <taxon>Sordariomycetes</taxon>
        <taxon>Sordariomycetidae</taxon>
        <taxon>Diaporthales</taxon>
        <taxon>Diaporthaceae</taxon>
        <taxon>Diaporthe</taxon>
    </lineage>
</organism>
<dbReference type="Pfam" id="PF00107">
    <property type="entry name" value="ADH_zinc_N"/>
    <property type="match status" value="1"/>
</dbReference>
<dbReference type="GO" id="GO:0000166">
    <property type="term" value="F:nucleotide binding"/>
    <property type="evidence" value="ECO:0007669"/>
    <property type="project" value="UniProtKB-KW"/>
</dbReference>
<dbReference type="InterPro" id="IPR047122">
    <property type="entry name" value="Trans-enoyl_RdTase-like"/>
</dbReference>
<dbReference type="Proteomes" id="UP000094444">
    <property type="component" value="Unassembled WGS sequence"/>
</dbReference>
<dbReference type="InterPro" id="IPR020843">
    <property type="entry name" value="ER"/>
</dbReference>
<dbReference type="SUPFAM" id="SSF50129">
    <property type="entry name" value="GroES-like"/>
    <property type="match status" value="1"/>
</dbReference>
<protein>
    <recommendedName>
        <fullName evidence="6">Enoyl reductase (ER) domain-containing protein</fullName>
    </recommendedName>
</protein>
<dbReference type="Gene3D" id="3.90.180.10">
    <property type="entry name" value="Medium-chain alcohol dehydrogenases, catalytic domain"/>
    <property type="match status" value="1"/>
</dbReference>
<dbReference type="OrthoDB" id="48317at2759"/>
<evidence type="ECO:0000256" key="2">
    <source>
        <dbReference type="ARBA" id="ARBA00011245"/>
    </source>
</evidence>
<dbReference type="CDD" id="cd08249">
    <property type="entry name" value="enoyl_reductase_like"/>
    <property type="match status" value="1"/>
</dbReference>
<sequence>MGSINHSEVPSKQTAIIADDQGGLTVSNNAPVAALEPDSILLRTAAVALNPVDYKTRAPPFAEPGCLCGSDLAGTIVELGTQYIGVVGHVVLRVPQHLSFEEAASMGTGIATASLALFRSLGVPGYPGEPAGGQTKILIYSGSSATGTMAIQLAKLSGITVITTCSPSNNKLVELYGADFLINYKSPSAIADIKRITGNSLKFVLDCISSGPTMEFYYQYIGRTSGRYTRLEPYPESLAKSKPLVKRKADVDAKEWAFKYYATIQDLLNTAQLKPHPISVSEGFNSIISGLEAVERGKVSGTKLVVRIPE</sequence>
<keyword evidence="5" id="KW-0560">Oxidoreductase</keyword>